<reference evidence="5 6" key="1">
    <citation type="submission" date="2019-02" db="EMBL/GenBank/DDBJ databases">
        <title>Genomic Encyclopedia of Type Strains, Phase IV (KMG-IV): sequencing the most valuable type-strain genomes for metagenomic binning, comparative biology and taxonomic classification.</title>
        <authorList>
            <person name="Goeker M."/>
        </authorList>
    </citation>
    <scope>NUCLEOTIDE SEQUENCE [LARGE SCALE GENOMIC DNA]</scope>
    <source>
        <strain evidence="5 6">DSM 101727</strain>
    </source>
</reference>
<keyword evidence="2 4" id="KW-0732">Signal</keyword>
<dbReference type="RefSeq" id="WP_207222583.1">
    <property type="nucleotide sequence ID" value="NZ_SGWQ01000003.1"/>
</dbReference>
<feature type="signal peptide" evidence="4">
    <location>
        <begin position="1"/>
        <end position="17"/>
    </location>
</feature>
<evidence type="ECO:0000256" key="4">
    <source>
        <dbReference type="SAM" id="SignalP"/>
    </source>
</evidence>
<evidence type="ECO:0000256" key="2">
    <source>
        <dbReference type="ARBA" id="ARBA00022729"/>
    </source>
</evidence>
<dbReference type="SUPFAM" id="SSF53807">
    <property type="entry name" value="Helical backbone' metal receptor"/>
    <property type="match status" value="1"/>
</dbReference>
<dbReference type="Gene3D" id="3.40.50.1980">
    <property type="entry name" value="Nitrogenase molybdenum iron protein domain"/>
    <property type="match status" value="1"/>
</dbReference>
<name>A0A4Q7KW25_9PSEU</name>
<dbReference type="EMBL" id="SGWQ01000003">
    <property type="protein sequence ID" value="RZS40847.1"/>
    <property type="molecule type" value="Genomic_DNA"/>
</dbReference>
<feature type="region of interest" description="Disordered" evidence="3">
    <location>
        <begin position="11"/>
        <end position="44"/>
    </location>
</feature>
<accession>A0A4Q7KW25</accession>
<dbReference type="GO" id="GO:0030288">
    <property type="term" value="C:outer membrane-bounded periplasmic space"/>
    <property type="evidence" value="ECO:0007669"/>
    <property type="project" value="TreeGrafter"/>
</dbReference>
<dbReference type="AlphaFoldDB" id="A0A4Q7KW25"/>
<proteinExistence type="predicted"/>
<evidence type="ECO:0000256" key="3">
    <source>
        <dbReference type="SAM" id="MobiDB-lite"/>
    </source>
</evidence>
<keyword evidence="1" id="KW-0813">Transport</keyword>
<dbReference type="PANTHER" id="PTHR30532">
    <property type="entry name" value="IRON III DICITRATE-BINDING PERIPLASMIC PROTEIN"/>
    <property type="match status" value="1"/>
</dbReference>
<gene>
    <name evidence="5" type="ORF">EV193_103161</name>
</gene>
<feature type="chain" id="PRO_5038371561" evidence="4">
    <location>
        <begin position="18"/>
        <end position="99"/>
    </location>
</feature>
<evidence type="ECO:0000313" key="5">
    <source>
        <dbReference type="EMBL" id="RZS40847.1"/>
    </source>
</evidence>
<dbReference type="Proteomes" id="UP000294257">
    <property type="component" value="Unassembled WGS sequence"/>
</dbReference>
<keyword evidence="6" id="KW-1185">Reference proteome</keyword>
<sequence>MAAAVALAVAATGAACSSDTSDAQTSGEVRSVTHDHGTTDNVPAKPKRIVSVSVTLTGHLLALDAPAVATRRTIRRCRTARSAIRRWPAGVWTTGSGCC</sequence>
<organism evidence="5 6">
    <name type="scientific">Herbihabitans rhizosphaerae</name>
    <dbReference type="NCBI Taxonomy" id="1872711"/>
    <lineage>
        <taxon>Bacteria</taxon>
        <taxon>Bacillati</taxon>
        <taxon>Actinomycetota</taxon>
        <taxon>Actinomycetes</taxon>
        <taxon>Pseudonocardiales</taxon>
        <taxon>Pseudonocardiaceae</taxon>
        <taxon>Herbihabitans</taxon>
    </lineage>
</organism>
<evidence type="ECO:0000256" key="1">
    <source>
        <dbReference type="ARBA" id="ARBA00022448"/>
    </source>
</evidence>
<feature type="compositionally biased region" description="Polar residues" evidence="3">
    <location>
        <begin position="17"/>
        <end position="28"/>
    </location>
</feature>
<comment type="caution">
    <text evidence="5">The sequence shown here is derived from an EMBL/GenBank/DDBJ whole genome shotgun (WGS) entry which is preliminary data.</text>
</comment>
<protein>
    <submittedName>
        <fullName evidence="5">Uncharacterized protein</fullName>
    </submittedName>
</protein>
<dbReference type="InterPro" id="IPR051313">
    <property type="entry name" value="Bact_iron-sidero_bind"/>
</dbReference>
<evidence type="ECO:0000313" key="6">
    <source>
        <dbReference type="Proteomes" id="UP000294257"/>
    </source>
</evidence>
<dbReference type="PANTHER" id="PTHR30532:SF24">
    <property type="entry name" value="FERRIC ENTEROBACTIN-BINDING PERIPLASMIC PROTEIN FEPB"/>
    <property type="match status" value="1"/>
</dbReference>